<keyword evidence="3" id="KW-0732">Signal</keyword>
<dbReference type="RefSeq" id="XP_028877283.1">
    <property type="nucleotide sequence ID" value="XM_029031412.1"/>
</dbReference>
<comment type="caution">
    <text evidence="4">The sequence shown here is derived from an EMBL/GenBank/DDBJ whole genome shotgun (WGS) entry which is preliminary data.</text>
</comment>
<feature type="signal peptide" evidence="3">
    <location>
        <begin position="1"/>
        <end position="24"/>
    </location>
</feature>
<dbReference type="AlphaFoldDB" id="A0A1X0NEY2"/>
<gene>
    <name evidence="4" type="ORF">TM35_000841020</name>
</gene>
<dbReference type="GeneID" id="39991192"/>
<feature type="region of interest" description="Disordered" evidence="2">
    <location>
        <begin position="194"/>
        <end position="233"/>
    </location>
</feature>
<evidence type="ECO:0000256" key="2">
    <source>
        <dbReference type="SAM" id="MobiDB-lite"/>
    </source>
</evidence>
<dbReference type="Proteomes" id="UP000192257">
    <property type="component" value="Unassembled WGS sequence"/>
</dbReference>
<accession>A0A1X0NEY2</accession>
<reference evidence="4 5" key="1">
    <citation type="submission" date="2017-03" db="EMBL/GenBank/DDBJ databases">
        <title>An alternative strategy for trypanosome survival in the mammalian bloodstream revealed through genome and transcriptome analysis of the ubiquitous bovine parasite Trypanosoma (Megatrypanum) theileri.</title>
        <authorList>
            <person name="Kelly S."/>
            <person name="Ivens A."/>
            <person name="Mott A."/>
            <person name="O'Neill E."/>
            <person name="Emms D."/>
            <person name="Macleod O."/>
            <person name="Voorheis P."/>
            <person name="Matthews J."/>
            <person name="Matthews K."/>
            <person name="Carrington M."/>
        </authorList>
    </citation>
    <scope>NUCLEOTIDE SEQUENCE [LARGE SCALE GENOMIC DNA]</scope>
    <source>
        <strain evidence="4">Edinburgh</strain>
    </source>
</reference>
<evidence type="ECO:0000256" key="3">
    <source>
        <dbReference type="SAM" id="SignalP"/>
    </source>
</evidence>
<name>A0A1X0NEY2_9TRYP</name>
<organism evidence="4 5">
    <name type="scientific">Trypanosoma theileri</name>
    <dbReference type="NCBI Taxonomy" id="67003"/>
    <lineage>
        <taxon>Eukaryota</taxon>
        <taxon>Discoba</taxon>
        <taxon>Euglenozoa</taxon>
        <taxon>Kinetoplastea</taxon>
        <taxon>Metakinetoplastina</taxon>
        <taxon>Trypanosomatida</taxon>
        <taxon>Trypanosomatidae</taxon>
        <taxon>Trypanosoma</taxon>
    </lineage>
</organism>
<feature type="coiled-coil region" evidence="1">
    <location>
        <begin position="100"/>
        <end position="127"/>
    </location>
</feature>
<keyword evidence="1" id="KW-0175">Coiled coil</keyword>
<evidence type="ECO:0000313" key="4">
    <source>
        <dbReference type="EMBL" id="ORC82785.1"/>
    </source>
</evidence>
<protein>
    <recommendedName>
        <fullName evidence="6">Surface protein TolT</fullName>
    </recommendedName>
</protein>
<evidence type="ECO:0000256" key="1">
    <source>
        <dbReference type="SAM" id="Coils"/>
    </source>
</evidence>
<keyword evidence="5" id="KW-1185">Reference proteome</keyword>
<dbReference type="VEuPathDB" id="TriTrypDB:TM35_000841020"/>
<sequence>MSMLSCRVLCLLAIVLCCVGVAHANASGQQTVVSRFVEQAKKLAGVTKELKEKCVSAGNAARQAAEEAHVFAVTTQKKLETIAANPEEVKKTKSKGDELIKNAMKAAAEAEKVREQTTDSADKTDEEVVVVELHAGSSDSLPQEIVEVSNVIKDARNAVFEAGDHVDAAKTYANDVKNVLQKLDAAVVAAAKEREKEKQVESQPQPQEQTNETSLPPTNATITNGTKRNDGSSSPALLRVPLLLLLLLSVLGCMAVC</sequence>
<evidence type="ECO:0008006" key="6">
    <source>
        <dbReference type="Google" id="ProtNLM"/>
    </source>
</evidence>
<proteinExistence type="predicted"/>
<feature type="chain" id="PRO_5012326275" description="Surface protein TolT" evidence="3">
    <location>
        <begin position="25"/>
        <end position="257"/>
    </location>
</feature>
<feature type="compositionally biased region" description="Polar residues" evidence="2">
    <location>
        <begin position="202"/>
        <end position="226"/>
    </location>
</feature>
<dbReference type="EMBL" id="NBCO01000084">
    <property type="protein sequence ID" value="ORC82785.1"/>
    <property type="molecule type" value="Genomic_DNA"/>
</dbReference>
<evidence type="ECO:0000313" key="5">
    <source>
        <dbReference type="Proteomes" id="UP000192257"/>
    </source>
</evidence>